<evidence type="ECO:0000313" key="2">
    <source>
        <dbReference type="Proteomes" id="UP000276215"/>
    </source>
</evidence>
<name>A0A3N4J5I3_9PEZI</name>
<evidence type="ECO:0000313" key="1">
    <source>
        <dbReference type="EMBL" id="RPA93562.1"/>
    </source>
</evidence>
<protein>
    <submittedName>
        <fullName evidence="1">Uncharacterized protein</fullName>
    </submittedName>
</protein>
<dbReference type="Proteomes" id="UP000276215">
    <property type="component" value="Unassembled WGS sequence"/>
</dbReference>
<gene>
    <name evidence="1" type="ORF">L873DRAFT_55746</name>
</gene>
<keyword evidence="2" id="KW-1185">Reference proteome</keyword>
<accession>A0A3N4J5I3</accession>
<organism evidence="1 2">
    <name type="scientific">Choiromyces venosus 120613-1</name>
    <dbReference type="NCBI Taxonomy" id="1336337"/>
    <lineage>
        <taxon>Eukaryota</taxon>
        <taxon>Fungi</taxon>
        <taxon>Dikarya</taxon>
        <taxon>Ascomycota</taxon>
        <taxon>Pezizomycotina</taxon>
        <taxon>Pezizomycetes</taxon>
        <taxon>Pezizales</taxon>
        <taxon>Tuberaceae</taxon>
        <taxon>Choiromyces</taxon>
    </lineage>
</organism>
<proteinExistence type="predicted"/>
<reference evidence="1 2" key="1">
    <citation type="journal article" date="2018" name="Nat. Ecol. Evol.">
        <title>Pezizomycetes genomes reveal the molecular basis of ectomycorrhizal truffle lifestyle.</title>
        <authorList>
            <person name="Murat C."/>
            <person name="Payen T."/>
            <person name="Noel B."/>
            <person name="Kuo A."/>
            <person name="Morin E."/>
            <person name="Chen J."/>
            <person name="Kohler A."/>
            <person name="Krizsan K."/>
            <person name="Balestrini R."/>
            <person name="Da Silva C."/>
            <person name="Montanini B."/>
            <person name="Hainaut M."/>
            <person name="Levati E."/>
            <person name="Barry K.W."/>
            <person name="Belfiori B."/>
            <person name="Cichocki N."/>
            <person name="Clum A."/>
            <person name="Dockter R.B."/>
            <person name="Fauchery L."/>
            <person name="Guy J."/>
            <person name="Iotti M."/>
            <person name="Le Tacon F."/>
            <person name="Lindquist E.A."/>
            <person name="Lipzen A."/>
            <person name="Malagnac F."/>
            <person name="Mello A."/>
            <person name="Molinier V."/>
            <person name="Miyauchi S."/>
            <person name="Poulain J."/>
            <person name="Riccioni C."/>
            <person name="Rubini A."/>
            <person name="Sitrit Y."/>
            <person name="Splivallo R."/>
            <person name="Traeger S."/>
            <person name="Wang M."/>
            <person name="Zifcakova L."/>
            <person name="Wipf D."/>
            <person name="Zambonelli A."/>
            <person name="Paolocci F."/>
            <person name="Nowrousian M."/>
            <person name="Ottonello S."/>
            <person name="Baldrian P."/>
            <person name="Spatafora J.W."/>
            <person name="Henrissat B."/>
            <person name="Nagy L.G."/>
            <person name="Aury J.M."/>
            <person name="Wincker P."/>
            <person name="Grigoriev I.V."/>
            <person name="Bonfante P."/>
            <person name="Martin F.M."/>
        </authorList>
    </citation>
    <scope>NUCLEOTIDE SEQUENCE [LARGE SCALE GENOMIC DNA]</scope>
    <source>
        <strain evidence="1 2">120613-1</strain>
    </source>
</reference>
<sequence>MTNRACLVWRQGKISFFSLFSLFFFPYGTHRVPPPIIPHHQATNDPISIKTYPDKKIKLVTIQEFFPSCFMSASNQYECRTTSLSETLQQQQLQL</sequence>
<dbReference type="EMBL" id="ML120450">
    <property type="protein sequence ID" value="RPA93562.1"/>
    <property type="molecule type" value="Genomic_DNA"/>
</dbReference>
<dbReference type="AlphaFoldDB" id="A0A3N4J5I3"/>